<sequence length="295" mass="33565">MKTNYLRIIIAVMVLYIVFISFRTISTSLFFSHGDRITILFYGTNSQLLSLDLKDNVNYIIDFDNEMAALVPGGYGRYKFGALGRLSEIEKNPKILLNTFSSAISGYVPYYVTPQKNAVYDEEFQHARAGIPKINLLTVFNSSHLRTNARFTDRLFLFFTLINKRRSDFIPLSGSLHDPSKSTLYSEESFQKKYKGFFYEKRLRVEGKNIRIVYGTYSATKTLSRIIEGIGIRVVDVSYLGDKMIPAGCTILDSSKSNLTSVTLSKLFDCQIKHGQISGADIELILGQKLERDWE</sequence>
<organism evidence="2 3">
    <name type="scientific">Candidatus Roizmanbacteria bacterium RIFCSPHIGHO2_01_FULL_39_24</name>
    <dbReference type="NCBI Taxonomy" id="1802032"/>
    <lineage>
        <taxon>Bacteria</taxon>
        <taxon>Candidatus Roizmaniibacteriota</taxon>
    </lineage>
</organism>
<evidence type="ECO:0000313" key="3">
    <source>
        <dbReference type="Proteomes" id="UP000176850"/>
    </source>
</evidence>
<keyword evidence="1" id="KW-0472">Membrane</keyword>
<dbReference type="EMBL" id="MFZH01000037">
    <property type="protein sequence ID" value="OGK18109.1"/>
    <property type="molecule type" value="Genomic_DNA"/>
</dbReference>
<accession>A0A1F7GGQ3</accession>
<evidence type="ECO:0000256" key="1">
    <source>
        <dbReference type="SAM" id="Phobius"/>
    </source>
</evidence>
<protein>
    <recommendedName>
        <fullName evidence="4">LytR/CpsA/Psr regulator C-terminal domain-containing protein</fullName>
    </recommendedName>
</protein>
<keyword evidence="1" id="KW-1133">Transmembrane helix</keyword>
<comment type="caution">
    <text evidence="2">The sequence shown here is derived from an EMBL/GenBank/DDBJ whole genome shotgun (WGS) entry which is preliminary data.</text>
</comment>
<keyword evidence="1" id="KW-0812">Transmembrane</keyword>
<dbReference type="Proteomes" id="UP000176850">
    <property type="component" value="Unassembled WGS sequence"/>
</dbReference>
<gene>
    <name evidence="2" type="ORF">A2799_04695</name>
</gene>
<reference evidence="2 3" key="1">
    <citation type="journal article" date="2016" name="Nat. Commun.">
        <title>Thousands of microbial genomes shed light on interconnected biogeochemical processes in an aquifer system.</title>
        <authorList>
            <person name="Anantharaman K."/>
            <person name="Brown C.T."/>
            <person name="Hug L.A."/>
            <person name="Sharon I."/>
            <person name="Castelle C.J."/>
            <person name="Probst A.J."/>
            <person name="Thomas B.C."/>
            <person name="Singh A."/>
            <person name="Wilkins M.J."/>
            <person name="Karaoz U."/>
            <person name="Brodie E.L."/>
            <person name="Williams K.H."/>
            <person name="Hubbard S.S."/>
            <person name="Banfield J.F."/>
        </authorList>
    </citation>
    <scope>NUCLEOTIDE SEQUENCE [LARGE SCALE GENOMIC DNA]</scope>
</reference>
<dbReference type="AlphaFoldDB" id="A0A1F7GGQ3"/>
<name>A0A1F7GGQ3_9BACT</name>
<proteinExistence type="predicted"/>
<feature type="transmembrane region" description="Helical" evidence="1">
    <location>
        <begin position="6"/>
        <end position="31"/>
    </location>
</feature>
<evidence type="ECO:0000313" key="2">
    <source>
        <dbReference type="EMBL" id="OGK18109.1"/>
    </source>
</evidence>
<evidence type="ECO:0008006" key="4">
    <source>
        <dbReference type="Google" id="ProtNLM"/>
    </source>
</evidence>